<protein>
    <submittedName>
        <fullName evidence="2">Uncharacterized protein</fullName>
    </submittedName>
</protein>
<accession>A0AA39U568</accession>
<feature type="region of interest" description="Disordered" evidence="1">
    <location>
        <begin position="1"/>
        <end position="64"/>
    </location>
</feature>
<dbReference type="AlphaFoldDB" id="A0AA39U568"/>
<evidence type="ECO:0000313" key="2">
    <source>
        <dbReference type="EMBL" id="KAK0612005.1"/>
    </source>
</evidence>
<sequence>MRSSCRDRRRCRGGRDRGLSPLGLNRTGTDKGRGLGLPRPPTAAVPAYGPRPSGDAPRPPGVGP</sequence>
<keyword evidence="3" id="KW-1185">Reference proteome</keyword>
<organism evidence="2 3">
    <name type="scientific">Immersiella caudata</name>
    <dbReference type="NCBI Taxonomy" id="314043"/>
    <lineage>
        <taxon>Eukaryota</taxon>
        <taxon>Fungi</taxon>
        <taxon>Dikarya</taxon>
        <taxon>Ascomycota</taxon>
        <taxon>Pezizomycotina</taxon>
        <taxon>Sordariomycetes</taxon>
        <taxon>Sordariomycetidae</taxon>
        <taxon>Sordariales</taxon>
        <taxon>Lasiosphaeriaceae</taxon>
        <taxon>Immersiella</taxon>
    </lineage>
</organism>
<dbReference type="EMBL" id="JAULSU010000007">
    <property type="protein sequence ID" value="KAK0612005.1"/>
    <property type="molecule type" value="Genomic_DNA"/>
</dbReference>
<evidence type="ECO:0000256" key="1">
    <source>
        <dbReference type="SAM" id="MobiDB-lite"/>
    </source>
</evidence>
<reference evidence="2" key="1">
    <citation type="submission" date="2023-06" db="EMBL/GenBank/DDBJ databases">
        <title>Genome-scale phylogeny and comparative genomics of the fungal order Sordariales.</title>
        <authorList>
            <consortium name="Lawrence Berkeley National Laboratory"/>
            <person name="Hensen N."/>
            <person name="Bonometti L."/>
            <person name="Westerberg I."/>
            <person name="Brannstrom I.O."/>
            <person name="Guillou S."/>
            <person name="Cros-Aarteil S."/>
            <person name="Calhoun S."/>
            <person name="Haridas S."/>
            <person name="Kuo A."/>
            <person name="Mondo S."/>
            <person name="Pangilinan J."/>
            <person name="Riley R."/>
            <person name="Labutti K."/>
            <person name="Andreopoulos B."/>
            <person name="Lipzen A."/>
            <person name="Chen C."/>
            <person name="Yanf M."/>
            <person name="Daum C."/>
            <person name="Ng V."/>
            <person name="Clum A."/>
            <person name="Steindorff A."/>
            <person name="Ohm R."/>
            <person name="Martin F."/>
            <person name="Silar P."/>
            <person name="Natvig D."/>
            <person name="Lalanne C."/>
            <person name="Gautier V."/>
            <person name="Ament-Velasquez S.L."/>
            <person name="Kruys A."/>
            <person name="Hutchinson M.I."/>
            <person name="Powell A.J."/>
            <person name="Barry K."/>
            <person name="Miller A.N."/>
            <person name="Grigoriev I.V."/>
            <person name="Debuchy R."/>
            <person name="Gladieux P."/>
            <person name="Thoren M.H."/>
            <person name="Johannesson H."/>
        </authorList>
    </citation>
    <scope>NUCLEOTIDE SEQUENCE</scope>
    <source>
        <strain evidence="2">CBS 606.72</strain>
    </source>
</reference>
<proteinExistence type="predicted"/>
<name>A0AA39U568_9PEZI</name>
<comment type="caution">
    <text evidence="2">The sequence shown here is derived from an EMBL/GenBank/DDBJ whole genome shotgun (WGS) entry which is preliminary data.</text>
</comment>
<dbReference type="Proteomes" id="UP001175000">
    <property type="component" value="Unassembled WGS sequence"/>
</dbReference>
<evidence type="ECO:0000313" key="3">
    <source>
        <dbReference type="Proteomes" id="UP001175000"/>
    </source>
</evidence>
<gene>
    <name evidence="2" type="ORF">B0T14DRAFT_531430</name>
</gene>